<dbReference type="PANTHER" id="PTHR21292">
    <property type="entry name" value="EXOCYST COMPLEX COMPONENT SEC6-RELATED"/>
    <property type="match status" value="1"/>
</dbReference>
<evidence type="ECO:0000313" key="3">
    <source>
        <dbReference type="Proteomes" id="UP000261420"/>
    </source>
</evidence>
<dbReference type="GO" id="GO:0051601">
    <property type="term" value="P:exocyst localization"/>
    <property type="evidence" value="ECO:0007669"/>
    <property type="project" value="TreeGrafter"/>
</dbReference>
<accession>A0A3B4TJ79</accession>
<dbReference type="KEGG" id="sdu:111226195"/>
<dbReference type="STRING" id="41447.ENSSDUP00000005985"/>
<protein>
    <submittedName>
        <fullName evidence="2">Tumor necrosis factor, alpha-induced protein 2b</fullName>
    </submittedName>
</protein>
<reference evidence="2" key="2">
    <citation type="submission" date="2025-09" db="UniProtKB">
        <authorList>
            <consortium name="Ensembl"/>
        </authorList>
    </citation>
    <scope>IDENTIFICATION</scope>
</reference>
<dbReference type="Pfam" id="PF06046">
    <property type="entry name" value="Sec6"/>
    <property type="match status" value="1"/>
</dbReference>
<dbReference type="GO" id="GO:0000149">
    <property type="term" value="F:SNARE binding"/>
    <property type="evidence" value="ECO:0007669"/>
    <property type="project" value="TreeGrafter"/>
</dbReference>
<evidence type="ECO:0000313" key="2">
    <source>
        <dbReference type="Ensembl" id="ENSSDUP00000005985.1"/>
    </source>
</evidence>
<dbReference type="Proteomes" id="UP000261420">
    <property type="component" value="Unplaced"/>
</dbReference>
<dbReference type="InterPro" id="IPR010326">
    <property type="entry name" value="EXOC3/Sec6"/>
</dbReference>
<dbReference type="GO" id="GO:0000145">
    <property type="term" value="C:exocyst"/>
    <property type="evidence" value="ECO:0007669"/>
    <property type="project" value="InterPro"/>
</dbReference>
<name>A0A3B4TJ79_SERDU</name>
<dbReference type="InterPro" id="IPR042532">
    <property type="entry name" value="EXOC3/Sec6_C"/>
</dbReference>
<organism evidence="2 3">
    <name type="scientific">Seriola dumerili</name>
    <name type="common">Greater amberjack</name>
    <name type="synonym">Caranx dumerili</name>
    <dbReference type="NCBI Taxonomy" id="41447"/>
    <lineage>
        <taxon>Eukaryota</taxon>
        <taxon>Metazoa</taxon>
        <taxon>Chordata</taxon>
        <taxon>Craniata</taxon>
        <taxon>Vertebrata</taxon>
        <taxon>Euteleostomi</taxon>
        <taxon>Actinopterygii</taxon>
        <taxon>Neopterygii</taxon>
        <taxon>Teleostei</taxon>
        <taxon>Neoteleostei</taxon>
        <taxon>Acanthomorphata</taxon>
        <taxon>Carangaria</taxon>
        <taxon>Carangiformes</taxon>
        <taxon>Carangidae</taxon>
        <taxon>Seriola</taxon>
    </lineage>
</organism>
<evidence type="ECO:0000256" key="1">
    <source>
        <dbReference type="ARBA" id="ARBA00009447"/>
    </source>
</evidence>
<proteinExistence type="inferred from homology"/>
<reference evidence="2" key="1">
    <citation type="submission" date="2025-08" db="UniProtKB">
        <authorList>
            <consortium name="Ensembl"/>
        </authorList>
    </citation>
    <scope>IDENTIFICATION</scope>
</reference>
<dbReference type="GeneTree" id="ENSGT01030000234613"/>
<comment type="similarity">
    <text evidence="1">Belongs to the SEC6 family.</text>
</comment>
<dbReference type="AlphaFoldDB" id="A0A3B4TJ79"/>
<keyword evidence="3" id="KW-1185">Reference proteome</keyword>
<dbReference type="Ensembl" id="ENSSDUT00000006109.1">
    <property type="protein sequence ID" value="ENSSDUP00000005985.1"/>
    <property type="gene ID" value="ENSSDUG00000004423.1"/>
</dbReference>
<dbReference type="GO" id="GO:0006887">
    <property type="term" value="P:exocytosis"/>
    <property type="evidence" value="ECO:0007669"/>
    <property type="project" value="InterPro"/>
</dbReference>
<dbReference type="CTD" id="7127"/>
<dbReference type="Gene3D" id="1.10.357.70">
    <property type="entry name" value="Exocyst complex component Sec6, C-terminal domain"/>
    <property type="match status" value="1"/>
</dbReference>
<sequence>MCWKLCCCFPYRGRRAEDLSAPFSVRCSRFSARTRMRTLSGSTEPDGFKFNSLPGHGTKSAGCWFKKLFRGPRGQDSVTAPFTTDGRTSPRDDLSQQVIITFEQHLEERHFSEASQLLMDREERLFGEITEAEGLSDHAENVNKLAADYSVLKRHIEQSLQQSLSVTAGEVGTKALMSAVKAVYQEDKQDQLWKQRGQTAPSWRPNGWKELHDKTLRTLVKDRMDKPSMPPPSQVEQSSVAAHINGMGRQLKMDLLMVVDVVKGCYPPETDICNFYARLYHQTFSSRLRKIADYGLEDKDCNFLLRWVNEFYPELLQKRELASDINNEALGKLLPNELLEPLEEQYLNKQQSELMTYISRVLEEAKQMWNNGEEPTKEDGCYVSPVAYDIIQLINGMVTSAEKVVGDLYKAQTITCKLNSLMQSFKIFQDEVMKQNKPNSKAIIKANLGCVEEFREVLSKNGHLFLEDVRQNCLHVLTDMKESAHAYLLNPVHKDLKPEYLKLGTSEWLNKPLFEKLLIRIQDQIENLQGSKESCHQELIGQFHQDVTVEYVKRLLKGDVKLKDKERQEKAYMTVTDNAERLHNLFIRMGSKEEWLKEILTKIAEVLKLQDLPAIQMQVASLGSAFPDLSERHVSALLKLKTNFSRADRKTVKATLSDTLRETAAVGARPFFSKVQVK</sequence>
<dbReference type="GeneID" id="111226195"/>
<dbReference type="RefSeq" id="XP_022607025.1">
    <property type="nucleotide sequence ID" value="XM_022751304.1"/>
</dbReference>
<dbReference type="PANTHER" id="PTHR21292:SF4">
    <property type="entry name" value="TUMOR NECROSIS FACTOR ALPHA-INDUCED PROTEIN 2"/>
    <property type="match status" value="1"/>
</dbReference>